<dbReference type="OrthoDB" id="7266775at2"/>
<feature type="domain" description="Tail specific protease" evidence="1">
    <location>
        <begin position="71"/>
        <end position="272"/>
    </location>
</feature>
<dbReference type="Gene3D" id="3.90.226.10">
    <property type="entry name" value="2-enoyl-CoA Hydratase, Chain A, domain 1"/>
    <property type="match status" value="1"/>
</dbReference>
<evidence type="ECO:0000313" key="2">
    <source>
        <dbReference type="EMBL" id="GEM49575.1"/>
    </source>
</evidence>
<dbReference type="PANTHER" id="PTHR11261:SF3">
    <property type="entry name" value="RETINOL-BINDING PROTEIN 3"/>
    <property type="match status" value="1"/>
</dbReference>
<dbReference type="EMBL" id="BJXB01000038">
    <property type="protein sequence ID" value="GEM49575.1"/>
    <property type="molecule type" value="Genomic_DNA"/>
</dbReference>
<accession>A0A511N9S2</accession>
<evidence type="ECO:0000259" key="1">
    <source>
        <dbReference type="SMART" id="SM00245"/>
    </source>
</evidence>
<dbReference type="GO" id="GO:0008236">
    <property type="term" value="F:serine-type peptidase activity"/>
    <property type="evidence" value="ECO:0007669"/>
    <property type="project" value="InterPro"/>
</dbReference>
<dbReference type="SMART" id="SM00245">
    <property type="entry name" value="TSPc"/>
    <property type="match status" value="1"/>
</dbReference>
<dbReference type="Gene3D" id="3.30.750.44">
    <property type="match status" value="1"/>
</dbReference>
<organism evidence="2 3">
    <name type="scientific">Deinococcus cellulosilyticus (strain DSM 18568 / NBRC 106333 / KACC 11606 / 5516J-15)</name>
    <dbReference type="NCBI Taxonomy" id="1223518"/>
    <lineage>
        <taxon>Bacteria</taxon>
        <taxon>Thermotogati</taxon>
        <taxon>Deinococcota</taxon>
        <taxon>Deinococci</taxon>
        <taxon>Deinococcales</taxon>
        <taxon>Deinococcaceae</taxon>
        <taxon>Deinococcus</taxon>
    </lineage>
</organism>
<proteinExistence type="predicted"/>
<dbReference type="Proteomes" id="UP000321306">
    <property type="component" value="Unassembled WGS sequence"/>
</dbReference>
<evidence type="ECO:0000313" key="3">
    <source>
        <dbReference type="Proteomes" id="UP000321306"/>
    </source>
</evidence>
<dbReference type="GO" id="GO:0006508">
    <property type="term" value="P:proteolysis"/>
    <property type="evidence" value="ECO:0007669"/>
    <property type="project" value="InterPro"/>
</dbReference>
<comment type="caution">
    <text evidence="2">The sequence shown here is derived from an EMBL/GenBank/DDBJ whole genome shotgun (WGS) entry which is preliminary data.</text>
</comment>
<keyword evidence="2" id="KW-0675">Receptor</keyword>
<protein>
    <submittedName>
        <fullName evidence="2">Interphotoreceptor retinoid-binding protein</fullName>
    </submittedName>
</protein>
<dbReference type="Pfam" id="PF03572">
    <property type="entry name" value="Peptidase_S41"/>
    <property type="match status" value="1"/>
</dbReference>
<name>A0A511N9S2_DEIC1</name>
<keyword evidence="3" id="KW-1185">Reference proteome</keyword>
<dbReference type="CDD" id="cd07563">
    <property type="entry name" value="Peptidase_S41_IRBP"/>
    <property type="match status" value="1"/>
</dbReference>
<reference evidence="2 3" key="1">
    <citation type="submission" date="2019-07" db="EMBL/GenBank/DDBJ databases">
        <title>Whole genome shotgun sequence of Deinococcus cellulosilyticus NBRC 106333.</title>
        <authorList>
            <person name="Hosoyama A."/>
            <person name="Uohara A."/>
            <person name="Ohji S."/>
            <person name="Ichikawa N."/>
        </authorList>
    </citation>
    <scope>NUCLEOTIDE SEQUENCE [LARGE SCALE GENOMIC DNA]</scope>
    <source>
        <strain evidence="2 3">NBRC 106333</strain>
    </source>
</reference>
<sequence length="288" mass="32080">METLTRNTLHKTTRQDLLSRLADAFRDTYVYPETGLLLHDTLQMWREEETPEDQDTAAWCKGLTRRLRALVPDLHLNVFPRTVEETRGQAVHQGVQKFEYLAGNVAYVDLRGFFEPESAVPMLDAVMTLARPAKGLIIDLRKNGGGSGETVAYLCSHLLAARTHLQSFTERGSDFKRQSWTLPYLPHRDTEKPVVVLISKHTGSAAEEFAYNLKALKRATLIGETTAGAAHTVNIISLNDEVGAFIPTGHPISPYTEGHWEGVGVTPDIEVKSEEALEKALEHLQSLP</sequence>
<dbReference type="PANTHER" id="PTHR11261">
    <property type="entry name" value="INTERPHOTORECEPTOR RETINOID-BINDING PROTEIN"/>
    <property type="match status" value="1"/>
</dbReference>
<dbReference type="AlphaFoldDB" id="A0A511N9S2"/>
<gene>
    <name evidence="2" type="ORF">DC3_52100</name>
</gene>
<dbReference type="InterPro" id="IPR005151">
    <property type="entry name" value="Tail-specific_protease"/>
</dbReference>
<dbReference type="InterPro" id="IPR029045">
    <property type="entry name" value="ClpP/crotonase-like_dom_sf"/>
</dbReference>
<dbReference type="RefSeq" id="WP_146890377.1">
    <property type="nucleotide sequence ID" value="NZ_BJXB01000038.1"/>
</dbReference>
<dbReference type="SUPFAM" id="SSF52096">
    <property type="entry name" value="ClpP/crotonase"/>
    <property type="match status" value="1"/>
</dbReference>